<gene>
    <name evidence="2" type="ORF">PN838_14885</name>
</gene>
<feature type="transmembrane region" description="Helical" evidence="1">
    <location>
        <begin position="49"/>
        <end position="71"/>
    </location>
</feature>
<dbReference type="EMBL" id="JAQOMS010000002">
    <property type="protein sequence ID" value="MDC2889821.1"/>
    <property type="molecule type" value="Genomic_DNA"/>
</dbReference>
<dbReference type="RefSeq" id="WP_272181173.1">
    <property type="nucleotide sequence ID" value="NZ_JAQOMS010000002.1"/>
</dbReference>
<evidence type="ECO:0000256" key="1">
    <source>
        <dbReference type="SAM" id="Phobius"/>
    </source>
</evidence>
<feature type="transmembrane region" description="Helical" evidence="1">
    <location>
        <begin position="77"/>
        <end position="96"/>
    </location>
</feature>
<proteinExistence type="predicted"/>
<organism evidence="2 3">
    <name type="scientific">Psychrosphaera algicola</name>
    <dbReference type="NCBI Taxonomy" id="3023714"/>
    <lineage>
        <taxon>Bacteria</taxon>
        <taxon>Pseudomonadati</taxon>
        <taxon>Pseudomonadota</taxon>
        <taxon>Gammaproteobacteria</taxon>
        <taxon>Alteromonadales</taxon>
        <taxon>Pseudoalteromonadaceae</taxon>
        <taxon>Psychrosphaera</taxon>
    </lineage>
</organism>
<keyword evidence="1" id="KW-1133">Transmembrane helix</keyword>
<reference evidence="2 3" key="1">
    <citation type="submission" date="2023-01" db="EMBL/GenBank/DDBJ databases">
        <title>Psychrosphaera sp. nov., isolated from marine algae.</title>
        <authorList>
            <person name="Bayburt H."/>
            <person name="Choi B.J."/>
            <person name="Kim J.M."/>
            <person name="Choi D.G."/>
            <person name="Jeon C.O."/>
        </authorList>
    </citation>
    <scope>NUCLEOTIDE SEQUENCE [LARGE SCALE GENOMIC DNA]</scope>
    <source>
        <strain evidence="2 3">G1-22</strain>
    </source>
</reference>
<accession>A0ABT5FGG4</accession>
<dbReference type="Proteomes" id="UP001528411">
    <property type="component" value="Unassembled WGS sequence"/>
</dbReference>
<name>A0ABT5FGG4_9GAMM</name>
<comment type="caution">
    <text evidence="2">The sequence shown here is derived from an EMBL/GenBank/DDBJ whole genome shotgun (WGS) entry which is preliminary data.</text>
</comment>
<keyword evidence="3" id="KW-1185">Reference proteome</keyword>
<evidence type="ECO:0000313" key="3">
    <source>
        <dbReference type="Proteomes" id="UP001528411"/>
    </source>
</evidence>
<evidence type="ECO:0000313" key="2">
    <source>
        <dbReference type="EMBL" id="MDC2889821.1"/>
    </source>
</evidence>
<keyword evidence="1" id="KW-0812">Transmembrane</keyword>
<protein>
    <submittedName>
        <fullName evidence="2">Uncharacterized protein</fullName>
    </submittedName>
</protein>
<keyword evidence="1" id="KW-0472">Membrane</keyword>
<sequence>MTFPIISTYIFGIFIAVVVLFQFALIFGAPWEKWRWVENLGRLPVKIRIAAVMQIILLLLMAEVVFSHSGLVNDVNFGFFIWSFQTMLFGWSSLYVY</sequence>
<feature type="transmembrane region" description="Helical" evidence="1">
    <location>
        <begin position="6"/>
        <end position="28"/>
    </location>
</feature>